<comment type="caution">
    <text evidence="3">The sequence shown here is derived from an EMBL/GenBank/DDBJ whole genome shotgun (WGS) entry which is preliminary data.</text>
</comment>
<evidence type="ECO:0000313" key="3">
    <source>
        <dbReference type="EMBL" id="MEU0155614.1"/>
    </source>
</evidence>
<feature type="transmembrane region" description="Helical" evidence="2">
    <location>
        <begin position="150"/>
        <end position="169"/>
    </location>
</feature>
<organism evidence="3 4">
    <name type="scientific">Micromonospora fulviviridis</name>
    <dbReference type="NCBI Taxonomy" id="47860"/>
    <lineage>
        <taxon>Bacteria</taxon>
        <taxon>Bacillati</taxon>
        <taxon>Actinomycetota</taxon>
        <taxon>Actinomycetes</taxon>
        <taxon>Micromonosporales</taxon>
        <taxon>Micromonosporaceae</taxon>
        <taxon>Micromonospora</taxon>
    </lineage>
</organism>
<feature type="transmembrane region" description="Helical" evidence="2">
    <location>
        <begin position="84"/>
        <end position="104"/>
    </location>
</feature>
<keyword evidence="2" id="KW-1133">Transmembrane helix</keyword>
<evidence type="ECO:0000313" key="4">
    <source>
        <dbReference type="Proteomes" id="UP001550348"/>
    </source>
</evidence>
<evidence type="ECO:0000256" key="2">
    <source>
        <dbReference type="SAM" id="Phobius"/>
    </source>
</evidence>
<gene>
    <name evidence="3" type="ORF">ABZ071_27680</name>
</gene>
<keyword evidence="2" id="KW-0812">Transmembrane</keyword>
<sequence length="479" mass="52569">MNVDKAWSWITDHPTEMMWVGGGVGALVLALVVVWVVRALRGQDLNAKASIGFGVVQAGVAFITITGVYEFFRRTLNMPEVEAGLLAGFIEACVWAAVGMIYAHGKGTTKDTDGVEHANEGFGPAGGFFWTTVTGGGLLAILGSENESVAVGRVVVVVLGSYMWYLRLLQVTTRTGKKTRWRWTPKRAFLAMGAMAPEDDDVDDDNREWQVRQLARAIRWSNGRWPFRWLGERSMVKRAETTQEDVLAEARRRWAAAHVMKTSAKPTSEVMRTVIDSVEKAQQPVDEQAEADAEREREQERKKARQVAEELATVRAELAEVREQLAGEREQAQQAAQQRDQEVRALRDELATVRQQLTAAPAAGAVDAAVASVRAQLDQVAAQRAEAQRTADQRGREAAELRSELKAVREELAEALRNARPTGGRAAELAKEMAAGVELDAAKVSERYGVGDRQARRLLTDAKKLLDTQDGALATAGGR</sequence>
<evidence type="ECO:0000256" key="1">
    <source>
        <dbReference type="SAM" id="MobiDB-lite"/>
    </source>
</evidence>
<dbReference type="Proteomes" id="UP001550348">
    <property type="component" value="Unassembled WGS sequence"/>
</dbReference>
<feature type="compositionally biased region" description="Basic and acidic residues" evidence="1">
    <location>
        <begin position="292"/>
        <end position="301"/>
    </location>
</feature>
<name>A0ABV2VS40_9ACTN</name>
<feature type="transmembrane region" description="Helical" evidence="2">
    <location>
        <begin position="49"/>
        <end position="72"/>
    </location>
</feature>
<dbReference type="EMBL" id="JBEXRX010000117">
    <property type="protein sequence ID" value="MEU0155614.1"/>
    <property type="molecule type" value="Genomic_DNA"/>
</dbReference>
<feature type="region of interest" description="Disordered" evidence="1">
    <location>
        <begin position="278"/>
        <end position="304"/>
    </location>
</feature>
<protein>
    <submittedName>
        <fullName evidence="3">Uncharacterized protein</fullName>
    </submittedName>
</protein>
<feature type="transmembrane region" description="Helical" evidence="2">
    <location>
        <begin position="17"/>
        <end position="37"/>
    </location>
</feature>
<reference evidence="3 4" key="1">
    <citation type="submission" date="2024-06" db="EMBL/GenBank/DDBJ databases">
        <title>The Natural Products Discovery Center: Release of the First 8490 Sequenced Strains for Exploring Actinobacteria Biosynthetic Diversity.</title>
        <authorList>
            <person name="Kalkreuter E."/>
            <person name="Kautsar S.A."/>
            <person name="Yang D."/>
            <person name="Bader C.D."/>
            <person name="Teijaro C.N."/>
            <person name="Fluegel L."/>
            <person name="Davis C.M."/>
            <person name="Simpson J.R."/>
            <person name="Lauterbach L."/>
            <person name="Steele A.D."/>
            <person name="Gui C."/>
            <person name="Meng S."/>
            <person name="Li G."/>
            <person name="Viehrig K."/>
            <person name="Ye F."/>
            <person name="Su P."/>
            <person name="Kiefer A.F."/>
            <person name="Nichols A."/>
            <person name="Cepeda A.J."/>
            <person name="Yan W."/>
            <person name="Fan B."/>
            <person name="Jiang Y."/>
            <person name="Adhikari A."/>
            <person name="Zheng C.-J."/>
            <person name="Schuster L."/>
            <person name="Cowan T.M."/>
            <person name="Smanski M.J."/>
            <person name="Chevrette M.G."/>
            <person name="De Carvalho L.P.S."/>
            <person name="Shen B."/>
        </authorList>
    </citation>
    <scope>NUCLEOTIDE SEQUENCE [LARGE SCALE GENOMIC DNA]</scope>
    <source>
        <strain evidence="3 4">NPDC006286</strain>
    </source>
</reference>
<dbReference type="RefSeq" id="WP_355667192.1">
    <property type="nucleotide sequence ID" value="NZ_JBEXRX010000117.1"/>
</dbReference>
<keyword evidence="4" id="KW-1185">Reference proteome</keyword>
<keyword evidence="2" id="KW-0472">Membrane</keyword>
<accession>A0ABV2VS40</accession>
<feature type="transmembrane region" description="Helical" evidence="2">
    <location>
        <begin position="125"/>
        <end position="144"/>
    </location>
</feature>
<proteinExistence type="predicted"/>